<dbReference type="PANTHER" id="PTHR42905:SF16">
    <property type="entry name" value="CARBOXYPHOSPHONOENOLPYRUVATE PHOSPHONOMUTASE-LIKE PROTEIN (AFU_ORTHOLOGUE AFUA_5G07230)"/>
    <property type="match status" value="1"/>
</dbReference>
<dbReference type="Gene3D" id="3.20.20.60">
    <property type="entry name" value="Phosphoenolpyruvate-binding domains"/>
    <property type="match status" value="1"/>
</dbReference>
<evidence type="ECO:0000313" key="2">
    <source>
        <dbReference type="Proteomes" id="UP001138997"/>
    </source>
</evidence>
<keyword evidence="2" id="KW-1185">Reference proteome</keyword>
<dbReference type="InterPro" id="IPR039556">
    <property type="entry name" value="ICL/PEPM"/>
</dbReference>
<gene>
    <name evidence="1" type="ORF">LR394_26840</name>
</gene>
<proteinExistence type="predicted"/>
<dbReference type="Proteomes" id="UP001138997">
    <property type="component" value="Unassembled WGS sequence"/>
</dbReference>
<dbReference type="Pfam" id="PF13714">
    <property type="entry name" value="PEP_mutase"/>
    <property type="match status" value="1"/>
</dbReference>
<dbReference type="InterPro" id="IPR015813">
    <property type="entry name" value="Pyrv/PenolPyrv_kinase-like_dom"/>
</dbReference>
<dbReference type="PANTHER" id="PTHR42905">
    <property type="entry name" value="PHOSPHOENOLPYRUVATE CARBOXYLASE"/>
    <property type="match status" value="1"/>
</dbReference>
<accession>A0A9X1SWX9</accession>
<keyword evidence="1" id="KW-0456">Lyase</keyword>
<dbReference type="CDD" id="cd00377">
    <property type="entry name" value="ICL_PEPM"/>
    <property type="match status" value="1"/>
</dbReference>
<name>A0A9X1SWX9_9ACTN</name>
<dbReference type="AlphaFoldDB" id="A0A9X1SWX9"/>
<sequence length="274" mass="27704">MTSQSIAREFAELHRAGTPVLLPNAWDAASAVLIAAAGAPAIATSSAAVAWSLGRPDGEHLNRDEVAAVVARIAAVVEVPVTADIEAGYGAAPEEVAGTVRAVIEAGAVGVNLEDSRPDGTLYPVEQQADRVAAARAAADQAGVESFVINARTDGYLLGIGAPTGRADEVLRRAEAYARAGATCLFVPGLVDVPTLTELVSRAALPISVLADPAGPSIAELAATGVVRISLGTALAEAAYGQAVAATRELLATGTMKALQGYPGFGEVNGRFQG</sequence>
<dbReference type="GO" id="GO:0016829">
    <property type="term" value="F:lyase activity"/>
    <property type="evidence" value="ECO:0007669"/>
    <property type="project" value="UniProtKB-KW"/>
</dbReference>
<dbReference type="InterPro" id="IPR040442">
    <property type="entry name" value="Pyrv_kinase-like_dom_sf"/>
</dbReference>
<organism evidence="1 2">
    <name type="scientific">Kineosporia babensis</name>
    <dbReference type="NCBI Taxonomy" id="499548"/>
    <lineage>
        <taxon>Bacteria</taxon>
        <taxon>Bacillati</taxon>
        <taxon>Actinomycetota</taxon>
        <taxon>Actinomycetes</taxon>
        <taxon>Kineosporiales</taxon>
        <taxon>Kineosporiaceae</taxon>
        <taxon>Kineosporia</taxon>
    </lineage>
</organism>
<comment type="caution">
    <text evidence="1">The sequence shown here is derived from an EMBL/GenBank/DDBJ whole genome shotgun (WGS) entry which is preliminary data.</text>
</comment>
<reference evidence="1" key="1">
    <citation type="submission" date="2021-11" db="EMBL/GenBank/DDBJ databases">
        <title>Streptomyces corallinus and Kineosporia corallina sp. nov., two new coral-derived marine actinobacteria.</title>
        <authorList>
            <person name="Buangrab K."/>
            <person name="Sutthacheep M."/>
            <person name="Yeemin T."/>
            <person name="Harunari E."/>
            <person name="Igarashi Y."/>
            <person name="Sripreechasak P."/>
            <person name="Kanchanasin P."/>
            <person name="Tanasupawat S."/>
            <person name="Phongsopitanun W."/>
        </authorList>
    </citation>
    <scope>NUCLEOTIDE SEQUENCE</scope>
    <source>
        <strain evidence="1">JCM 31032</strain>
    </source>
</reference>
<dbReference type="SUPFAM" id="SSF51621">
    <property type="entry name" value="Phosphoenolpyruvate/pyruvate domain"/>
    <property type="match status" value="1"/>
</dbReference>
<evidence type="ECO:0000313" key="1">
    <source>
        <dbReference type="EMBL" id="MCD5314530.1"/>
    </source>
</evidence>
<protein>
    <submittedName>
        <fullName evidence="1">Isocitrate lyase/phosphoenolpyruvate mutase family protein</fullName>
    </submittedName>
</protein>
<dbReference type="RefSeq" id="WP_231447132.1">
    <property type="nucleotide sequence ID" value="NZ_JAJOMB010000017.1"/>
</dbReference>
<dbReference type="EMBL" id="JAJOMB010000017">
    <property type="protein sequence ID" value="MCD5314530.1"/>
    <property type="molecule type" value="Genomic_DNA"/>
</dbReference>